<name>A0A131Y948_RHIAP</name>
<dbReference type="EMBL" id="GEDV01012714">
    <property type="protein sequence ID" value="JAP75843.1"/>
    <property type="molecule type" value="Transcribed_RNA"/>
</dbReference>
<proteinExistence type="predicted"/>
<reference evidence="1" key="1">
    <citation type="journal article" date="2016" name="Ticks Tick Borne Dis.">
        <title>De novo assembly and annotation of the salivary gland transcriptome of Rhipicephalus appendiculatus male and female ticks during blood feeding.</title>
        <authorList>
            <person name="de Castro M.H."/>
            <person name="de Klerk D."/>
            <person name="Pienaar R."/>
            <person name="Latif A.A."/>
            <person name="Rees D.J."/>
            <person name="Mans B.J."/>
        </authorList>
    </citation>
    <scope>NUCLEOTIDE SEQUENCE</scope>
    <source>
        <tissue evidence="1">Salivary glands</tissue>
    </source>
</reference>
<organism evidence="1">
    <name type="scientific">Rhipicephalus appendiculatus</name>
    <name type="common">Brown ear tick</name>
    <dbReference type="NCBI Taxonomy" id="34631"/>
    <lineage>
        <taxon>Eukaryota</taxon>
        <taxon>Metazoa</taxon>
        <taxon>Ecdysozoa</taxon>
        <taxon>Arthropoda</taxon>
        <taxon>Chelicerata</taxon>
        <taxon>Arachnida</taxon>
        <taxon>Acari</taxon>
        <taxon>Parasitiformes</taxon>
        <taxon>Ixodida</taxon>
        <taxon>Ixodoidea</taxon>
        <taxon>Ixodidae</taxon>
        <taxon>Rhipicephalinae</taxon>
        <taxon>Rhipicephalus</taxon>
        <taxon>Rhipicephalus</taxon>
    </lineage>
</organism>
<protein>
    <submittedName>
        <fullName evidence="1">Uncharacterized protein</fullName>
    </submittedName>
</protein>
<dbReference type="AlphaFoldDB" id="A0A131Y948"/>
<evidence type="ECO:0000313" key="1">
    <source>
        <dbReference type="EMBL" id="JAP75843.1"/>
    </source>
</evidence>
<sequence length="93" mass="10590">MTSTKYHISISETADDRESILYWKTPHIKTSANVVPAMNRISAHSPVFFANYAAANIKTCIIETLLERVHDQCFVLKPYKEENDSRYVNAQVG</sequence>
<accession>A0A131Y948</accession>